<dbReference type="PANTHER" id="PTHR33420:SF11">
    <property type="entry name" value="FIMBRIAL-LIKE PROTEIN"/>
    <property type="match status" value="1"/>
</dbReference>
<dbReference type="GO" id="GO:0009289">
    <property type="term" value="C:pilus"/>
    <property type="evidence" value="ECO:0007669"/>
    <property type="project" value="InterPro"/>
</dbReference>
<dbReference type="eggNOG" id="COG3539">
    <property type="taxonomic scope" value="Bacteria"/>
</dbReference>
<dbReference type="GeneID" id="61383060"/>
<dbReference type="PANTHER" id="PTHR33420">
    <property type="entry name" value="FIMBRIAL SUBUNIT ELFA-RELATED"/>
    <property type="match status" value="1"/>
</dbReference>
<feature type="domain" description="Fimbrial-type adhesion" evidence="2">
    <location>
        <begin position="41"/>
        <end position="186"/>
    </location>
</feature>
<keyword evidence="6" id="KW-1185">Reference proteome</keyword>
<reference evidence="4 6" key="1">
    <citation type="submission" date="2015-05" db="EMBL/GenBank/DDBJ databases">
        <title>Genome sequences of Pluralibacter gergoviae.</title>
        <authorList>
            <person name="Greninger A.L."/>
            <person name="Miller S."/>
        </authorList>
    </citation>
    <scope>NUCLEOTIDE SEQUENCE [LARGE SCALE GENOMIC DNA]</scope>
    <source>
        <strain evidence="4 6">JS81F13</strain>
    </source>
</reference>
<feature type="chain" id="PRO_5015029653" evidence="1">
    <location>
        <begin position="26"/>
        <end position="186"/>
    </location>
</feature>
<dbReference type="EMBL" id="LDZF01000006">
    <property type="protein sequence ID" value="KMK14688.1"/>
    <property type="molecule type" value="Genomic_DNA"/>
</dbReference>
<dbReference type="RefSeq" id="WP_043081866.1">
    <property type="nucleotide sequence ID" value="NZ_CBCSIS010000007.1"/>
</dbReference>
<dbReference type="OrthoDB" id="6556331at2"/>
<evidence type="ECO:0000259" key="2">
    <source>
        <dbReference type="Pfam" id="PF00419"/>
    </source>
</evidence>
<dbReference type="Pfam" id="PF00419">
    <property type="entry name" value="Fimbrial"/>
    <property type="match status" value="1"/>
</dbReference>
<comment type="caution">
    <text evidence="4">The sequence shown here is derived from an EMBL/GenBank/DDBJ whole genome shotgun (WGS) entry which is preliminary data.</text>
</comment>
<dbReference type="Proteomes" id="UP000036196">
    <property type="component" value="Unassembled WGS sequence"/>
</dbReference>
<dbReference type="InterPro" id="IPR008966">
    <property type="entry name" value="Adhesion_dom_sf"/>
</dbReference>
<dbReference type="EMBL" id="ABLOKC030000024">
    <property type="protein sequence ID" value="EML1473072.1"/>
    <property type="molecule type" value="Genomic_DNA"/>
</dbReference>
<sequence length="186" mass="19294">MKMKKIAAACLAIAGMTFVSAFANADEDGTPSTLTPTNGKIEFTGSLVSSACGLAPESSPVKVNFGEIPTSQLQASDRVGSQHAKIVLQGCDATIAKSATVTYTPSTTDTTMKTLAAIVSDTARGVGIGLVDSGNQDVTWGEKTSPVQVTEGNTNIDFVAYLQNDTSGEVKPGAFTSTINFQIDYQ</sequence>
<dbReference type="GO" id="GO:0043709">
    <property type="term" value="P:cell adhesion involved in single-species biofilm formation"/>
    <property type="evidence" value="ECO:0007669"/>
    <property type="project" value="TreeGrafter"/>
</dbReference>
<accession>A0A089PIN0</accession>
<evidence type="ECO:0000313" key="6">
    <source>
        <dbReference type="Proteomes" id="UP000036196"/>
    </source>
</evidence>
<dbReference type="SUPFAM" id="SSF49401">
    <property type="entry name" value="Bacterial adhesins"/>
    <property type="match status" value="1"/>
</dbReference>
<dbReference type="Proteomes" id="UP001236270">
    <property type="component" value="Unassembled WGS sequence"/>
</dbReference>
<evidence type="ECO:0000313" key="4">
    <source>
        <dbReference type="EMBL" id="KMK14688.1"/>
    </source>
</evidence>
<organism evidence="4 6">
    <name type="scientific">Pluralibacter gergoviae</name>
    <name type="common">Enterobacter gergoviae</name>
    <dbReference type="NCBI Taxonomy" id="61647"/>
    <lineage>
        <taxon>Bacteria</taxon>
        <taxon>Pseudomonadati</taxon>
        <taxon>Pseudomonadota</taxon>
        <taxon>Gammaproteobacteria</taxon>
        <taxon>Enterobacterales</taxon>
        <taxon>Enterobacteriaceae</taxon>
        <taxon>Pluralibacter</taxon>
    </lineage>
</organism>
<protein>
    <submittedName>
        <fullName evidence="3 4">Fimbrial protein</fullName>
    </submittedName>
</protein>
<dbReference type="KEGG" id="pge:LG71_07075"/>
<dbReference type="STRING" id="61647.LG71_07075"/>
<reference evidence="5" key="2">
    <citation type="submission" date="2023-08" db="EMBL/GenBank/DDBJ databases">
        <title>WGS of pathogenic bacterial species, Los Angeles County Public Health Laboratories.</title>
        <authorList>
            <person name="Garrigues J.M."/>
            <person name="Green N.M."/>
        </authorList>
    </citation>
    <scope>NUCLEOTIDE SEQUENCE</scope>
    <source>
        <strain evidence="5">LACPHL-BACT-2023-00068</strain>
    </source>
</reference>
<dbReference type="Gene3D" id="2.60.40.1090">
    <property type="entry name" value="Fimbrial-type adhesion domain"/>
    <property type="match status" value="1"/>
</dbReference>
<name>A0A089PIN0_PLUGE</name>
<proteinExistence type="predicted"/>
<dbReference type="EMBL" id="JAVDNV010000007">
    <property type="protein sequence ID" value="MDQ2309814.1"/>
    <property type="molecule type" value="Genomic_DNA"/>
</dbReference>
<dbReference type="InterPro" id="IPR000259">
    <property type="entry name" value="Adhesion_dom_fimbrial"/>
</dbReference>
<dbReference type="InterPro" id="IPR036937">
    <property type="entry name" value="Adhesion_dom_fimbrial_sf"/>
</dbReference>
<evidence type="ECO:0000313" key="3">
    <source>
        <dbReference type="EMBL" id="EML1473072.1"/>
    </source>
</evidence>
<evidence type="ECO:0000313" key="5">
    <source>
        <dbReference type="EMBL" id="MDQ2309814.1"/>
    </source>
</evidence>
<feature type="signal peptide" evidence="1">
    <location>
        <begin position="1"/>
        <end position="25"/>
    </location>
</feature>
<keyword evidence="1" id="KW-0732">Signal</keyword>
<gene>
    <name evidence="4" type="ORF">ABW06_07575</name>
    <name evidence="3" type="ORF">QEG54_003862</name>
    <name evidence="5" type="ORF">RBJ30_11995</name>
</gene>
<dbReference type="AlphaFoldDB" id="A0A089PIN0"/>
<reference evidence="3" key="3">
    <citation type="submission" date="2024-02" db="EMBL/GenBank/DDBJ databases">
        <authorList>
            <consortium name="Clinical and Environmental Microbiology Branch: Whole genome sequencing antimicrobial resistance pathogens in the healthcare setting"/>
        </authorList>
    </citation>
    <scope>NUCLEOTIDE SEQUENCE</scope>
    <source>
        <strain evidence="3">2021DK-00143</strain>
    </source>
</reference>
<dbReference type="PATRIC" id="fig|61647.14.peg.4351"/>
<dbReference type="InterPro" id="IPR050263">
    <property type="entry name" value="Bact_Fimbrial_Adh_Pro"/>
</dbReference>
<evidence type="ECO:0000256" key="1">
    <source>
        <dbReference type="SAM" id="SignalP"/>
    </source>
</evidence>